<keyword evidence="3" id="KW-1185">Reference proteome</keyword>
<organism evidence="2 3">
    <name type="scientific">Penaeus vannamei</name>
    <name type="common">Whiteleg shrimp</name>
    <name type="synonym">Litopenaeus vannamei</name>
    <dbReference type="NCBI Taxonomy" id="6689"/>
    <lineage>
        <taxon>Eukaryota</taxon>
        <taxon>Metazoa</taxon>
        <taxon>Ecdysozoa</taxon>
        <taxon>Arthropoda</taxon>
        <taxon>Crustacea</taxon>
        <taxon>Multicrustacea</taxon>
        <taxon>Malacostraca</taxon>
        <taxon>Eumalacostraca</taxon>
        <taxon>Eucarida</taxon>
        <taxon>Decapoda</taxon>
        <taxon>Dendrobranchiata</taxon>
        <taxon>Penaeoidea</taxon>
        <taxon>Penaeidae</taxon>
        <taxon>Penaeus</taxon>
    </lineage>
</organism>
<dbReference type="Proteomes" id="UP000283509">
    <property type="component" value="Unassembled WGS sequence"/>
</dbReference>
<dbReference type="PRINTS" id="PR01217">
    <property type="entry name" value="PRICHEXTENSN"/>
</dbReference>
<reference evidence="2 3" key="2">
    <citation type="submission" date="2019-01" db="EMBL/GenBank/DDBJ databases">
        <title>The decoding of complex shrimp genome reveals the adaptation for benthos swimmer, frequently molting mechanism and breeding impact on genome.</title>
        <authorList>
            <person name="Sun Y."/>
            <person name="Gao Y."/>
            <person name="Yu Y."/>
        </authorList>
    </citation>
    <scope>NUCLEOTIDE SEQUENCE [LARGE SCALE GENOMIC DNA]</scope>
    <source>
        <tissue evidence="2">Muscle</tissue>
    </source>
</reference>
<feature type="region of interest" description="Disordered" evidence="1">
    <location>
        <begin position="107"/>
        <end position="141"/>
    </location>
</feature>
<proteinExistence type="predicted"/>
<evidence type="ECO:0000313" key="2">
    <source>
        <dbReference type="EMBL" id="ROT64699.1"/>
    </source>
</evidence>
<sequence>MPQSPIPPSRPPPSFWHCIPSPSLPPTFYPLLIPLPPPLCSLLSTPVILTLPLLRVRSLLPLIPPSLCLLPPVLSFPPPCRSSFGFPHYPPSLCLLPSPPPLSRSKSFVLSPPHLPSSPPLPAPTHERPVSHKSPTSYSPHRLPLSSSAHLWLYPQTPTTTPSSSLYTNLPYPLSSIPPISTPNILTHPISLHKVIHLLSPFSYNPIRLHRPLLLSLSLLRQYSLTYSHSSSSSTSCPSLLLLFPLSSPTHILLLPPSFSYSPSSFLASPPPPHPSLSSPYPHLPYLSSFSLLHPLLLLPSSYSHILLPTPHPSPPLLFFFFAPRSRSLVIQSSPTPHHLLLLPHPSPPHPSSPLFFFSLFFLSFLLPLLLLRSSSPLLLFPILSLLHPPTSPHLYPPASFSPSLLLSALICPLFLFFNPRPSSPPL</sequence>
<protein>
    <submittedName>
        <fullName evidence="2">Uncharacterized protein</fullName>
    </submittedName>
</protein>
<accession>A0A423SKK7</accession>
<comment type="caution">
    <text evidence="2">The sequence shown here is derived from an EMBL/GenBank/DDBJ whole genome shotgun (WGS) entry which is preliminary data.</text>
</comment>
<name>A0A423SKK7_PENVA</name>
<evidence type="ECO:0000256" key="1">
    <source>
        <dbReference type="SAM" id="MobiDB-lite"/>
    </source>
</evidence>
<evidence type="ECO:0000313" key="3">
    <source>
        <dbReference type="Proteomes" id="UP000283509"/>
    </source>
</evidence>
<dbReference type="AlphaFoldDB" id="A0A423SKK7"/>
<feature type="compositionally biased region" description="Pro residues" evidence="1">
    <location>
        <begin position="113"/>
        <end position="123"/>
    </location>
</feature>
<gene>
    <name evidence="2" type="ORF">C7M84_017362</name>
</gene>
<reference evidence="2 3" key="1">
    <citation type="submission" date="2018-04" db="EMBL/GenBank/DDBJ databases">
        <authorList>
            <person name="Zhang X."/>
            <person name="Yuan J."/>
            <person name="Li F."/>
            <person name="Xiang J."/>
        </authorList>
    </citation>
    <scope>NUCLEOTIDE SEQUENCE [LARGE SCALE GENOMIC DNA]</scope>
    <source>
        <tissue evidence="2">Muscle</tissue>
    </source>
</reference>
<dbReference type="EMBL" id="QCYY01003207">
    <property type="protein sequence ID" value="ROT64699.1"/>
    <property type="molecule type" value="Genomic_DNA"/>
</dbReference>